<dbReference type="Proteomes" id="UP000016183">
    <property type="component" value="Unassembled WGS sequence"/>
</dbReference>
<keyword evidence="2 4" id="KW-0238">DNA-binding</keyword>
<keyword evidence="1" id="KW-0805">Transcription regulation</keyword>
<evidence type="ECO:0000259" key="5">
    <source>
        <dbReference type="PROSITE" id="PS50977"/>
    </source>
</evidence>
<dbReference type="PRINTS" id="PR00455">
    <property type="entry name" value="HTHTETR"/>
</dbReference>
<evidence type="ECO:0000256" key="1">
    <source>
        <dbReference type="ARBA" id="ARBA00023015"/>
    </source>
</evidence>
<dbReference type="PATRIC" id="fig|999437.3.peg.1160"/>
<evidence type="ECO:0000256" key="3">
    <source>
        <dbReference type="ARBA" id="ARBA00023163"/>
    </source>
</evidence>
<dbReference type="Pfam" id="PF00440">
    <property type="entry name" value="TetR_N"/>
    <property type="match status" value="1"/>
</dbReference>
<dbReference type="AlphaFoldDB" id="M2BST2"/>
<evidence type="ECO:0000256" key="2">
    <source>
        <dbReference type="ARBA" id="ARBA00023125"/>
    </source>
</evidence>
<comment type="caution">
    <text evidence="6">The sequence shown here is derived from an EMBL/GenBank/DDBJ whole genome shotgun (WGS) entry which is preliminary data.</text>
</comment>
<dbReference type="PANTHER" id="PTHR30055:SF234">
    <property type="entry name" value="HTH-TYPE TRANSCRIPTIONAL REGULATOR BETI"/>
    <property type="match status" value="1"/>
</dbReference>
<keyword evidence="3" id="KW-0804">Transcription</keyword>
<organism evidence="6 7">
    <name type="scientific">Treponema denticola SP33</name>
    <dbReference type="NCBI Taxonomy" id="999437"/>
    <lineage>
        <taxon>Bacteria</taxon>
        <taxon>Pseudomonadati</taxon>
        <taxon>Spirochaetota</taxon>
        <taxon>Spirochaetia</taxon>
        <taxon>Spirochaetales</taxon>
        <taxon>Treponemataceae</taxon>
        <taxon>Treponema</taxon>
    </lineage>
</organism>
<dbReference type="InterPro" id="IPR050109">
    <property type="entry name" value="HTH-type_TetR-like_transc_reg"/>
</dbReference>
<gene>
    <name evidence="6" type="ORF">HMPREF9733_01141</name>
</gene>
<dbReference type="SUPFAM" id="SSF46689">
    <property type="entry name" value="Homeodomain-like"/>
    <property type="match status" value="1"/>
</dbReference>
<proteinExistence type="predicted"/>
<accession>M2BST2</accession>
<dbReference type="Gene3D" id="1.10.357.10">
    <property type="entry name" value="Tetracycline Repressor, domain 2"/>
    <property type="match status" value="1"/>
</dbReference>
<name>M2BST2_TREDN</name>
<dbReference type="HOGENOM" id="CLU_069356_6_0_12"/>
<reference evidence="6 7" key="1">
    <citation type="submission" date="2012-01" db="EMBL/GenBank/DDBJ databases">
        <title>The Genome Sequence of Treponema denticola SP33.</title>
        <authorList>
            <consortium name="The Broad Institute Genome Sequencing Platform"/>
            <person name="Earl A."/>
            <person name="Ward D."/>
            <person name="Feldgarden M."/>
            <person name="Gevers D."/>
            <person name="Blanton J.M."/>
            <person name="Fenno C.J."/>
            <person name="Baranova O.V."/>
            <person name="Mathney J."/>
            <person name="Dewhirst F.E."/>
            <person name="Izard J."/>
            <person name="Young S.K."/>
            <person name="Zeng Q."/>
            <person name="Gargeya S."/>
            <person name="Fitzgerald M."/>
            <person name="Haas B."/>
            <person name="Abouelleil A."/>
            <person name="Alvarado L."/>
            <person name="Arachchi H.M."/>
            <person name="Berlin A."/>
            <person name="Chapman S.B."/>
            <person name="Gearin G."/>
            <person name="Goldberg J."/>
            <person name="Griggs A."/>
            <person name="Gujja S."/>
            <person name="Hansen M."/>
            <person name="Heiman D."/>
            <person name="Howarth C."/>
            <person name="Larimer J."/>
            <person name="Lui A."/>
            <person name="MacDonald P.J.P."/>
            <person name="McCowen C."/>
            <person name="Montmayeur A."/>
            <person name="Murphy C."/>
            <person name="Neiman D."/>
            <person name="Pearson M."/>
            <person name="Priest M."/>
            <person name="Roberts A."/>
            <person name="Saif S."/>
            <person name="Shea T."/>
            <person name="Sisk P."/>
            <person name="Stolte C."/>
            <person name="Sykes S."/>
            <person name="Wortman J."/>
            <person name="Nusbaum C."/>
            <person name="Birren B."/>
        </authorList>
    </citation>
    <scope>NUCLEOTIDE SEQUENCE [LARGE SCALE GENOMIC DNA]</scope>
    <source>
        <strain evidence="6 7">SP33</strain>
    </source>
</reference>
<feature type="domain" description="HTH tetR-type" evidence="5">
    <location>
        <begin position="20"/>
        <end position="80"/>
    </location>
</feature>
<evidence type="ECO:0000313" key="7">
    <source>
        <dbReference type="Proteomes" id="UP000016183"/>
    </source>
</evidence>
<dbReference type="GO" id="GO:0000976">
    <property type="term" value="F:transcription cis-regulatory region binding"/>
    <property type="evidence" value="ECO:0007669"/>
    <property type="project" value="TreeGrafter"/>
</dbReference>
<dbReference type="PANTHER" id="PTHR30055">
    <property type="entry name" value="HTH-TYPE TRANSCRIPTIONAL REGULATOR RUTR"/>
    <property type="match status" value="1"/>
</dbReference>
<dbReference type="EMBL" id="AGDZ01000019">
    <property type="protein sequence ID" value="EMB25079.1"/>
    <property type="molecule type" value="Genomic_DNA"/>
</dbReference>
<dbReference type="InterPro" id="IPR009057">
    <property type="entry name" value="Homeodomain-like_sf"/>
</dbReference>
<dbReference type="InterPro" id="IPR001647">
    <property type="entry name" value="HTH_TetR"/>
</dbReference>
<evidence type="ECO:0000313" key="6">
    <source>
        <dbReference type="EMBL" id="EMB25079.1"/>
    </source>
</evidence>
<protein>
    <recommendedName>
        <fullName evidence="5">HTH tetR-type domain-containing protein</fullName>
    </recommendedName>
</protein>
<dbReference type="PROSITE" id="PS50977">
    <property type="entry name" value="HTH_TETR_2"/>
    <property type="match status" value="1"/>
</dbReference>
<feature type="DNA-binding region" description="H-T-H motif" evidence="4">
    <location>
        <begin position="43"/>
        <end position="62"/>
    </location>
</feature>
<dbReference type="GO" id="GO:0003700">
    <property type="term" value="F:DNA-binding transcription factor activity"/>
    <property type="evidence" value="ECO:0007669"/>
    <property type="project" value="TreeGrafter"/>
</dbReference>
<evidence type="ECO:0000256" key="4">
    <source>
        <dbReference type="PROSITE-ProRule" id="PRU00335"/>
    </source>
</evidence>
<sequence length="226" mass="26437">MLITNMDNYKGKILADKDELNTRAKILRAAKQEFFTNGFADTNVRAIAKKAGVTTGALYNLFDNKDCIFEALVSGVFDEFLNIMAHRDVFDAENFGMKTSDLSAITELSQRRFLRMIDFFYDNWDAMKLIVCCSKGSSYERIFDKAIAVTEKETFQWLKLDGVKMSRRIRFFIHVMVTSHFENLKEIFYHNLKKSEAVKYVLDFNVYHCAGWKQYWMEQVKGLKRL</sequence>